<dbReference type="Gene3D" id="1.20.1270.60">
    <property type="entry name" value="Arfaptin homology (AH) domain/BAR domain"/>
    <property type="match status" value="1"/>
</dbReference>
<dbReference type="FunCoup" id="A0A6I8PR50">
    <property type="interactions" value="134"/>
</dbReference>
<dbReference type="Ensembl" id="ENSXETT00000063062">
    <property type="protein sequence ID" value="ENSXETP00000060223"/>
    <property type="gene ID" value="ENSXETG00000033294"/>
</dbReference>
<evidence type="ECO:0000256" key="2">
    <source>
        <dbReference type="SAM" id="Coils"/>
    </source>
</evidence>
<dbReference type="PROSITE" id="PS51741">
    <property type="entry name" value="F_BAR"/>
    <property type="match status" value="1"/>
</dbReference>
<feature type="domain" description="F-BAR" evidence="3">
    <location>
        <begin position="100"/>
        <end position="356"/>
    </location>
</feature>
<name>A0A6I8PR50_XENTR</name>
<feature type="coiled-coil region" evidence="2">
    <location>
        <begin position="187"/>
        <end position="263"/>
    </location>
</feature>
<dbReference type="FunFam" id="1.20.1270.60:FF:000037">
    <property type="entry name" value="Proline-serine-threonine phosphatase interacting protein 1"/>
    <property type="match status" value="1"/>
</dbReference>
<dbReference type="InterPro" id="IPR001060">
    <property type="entry name" value="FCH_dom"/>
</dbReference>
<accession>A0A6I8PR50</accession>
<dbReference type="InterPro" id="IPR027267">
    <property type="entry name" value="AH/BAR_dom_sf"/>
</dbReference>
<dbReference type="GeneTree" id="ENSGT00940000158788"/>
<dbReference type="Pfam" id="PF00611">
    <property type="entry name" value="FCH"/>
    <property type="match status" value="1"/>
</dbReference>
<dbReference type="InParanoid" id="A0A6I8PR50"/>
<dbReference type="SMART" id="SM00055">
    <property type="entry name" value="FCH"/>
    <property type="match status" value="1"/>
</dbReference>
<dbReference type="AlphaFoldDB" id="A0A6I8PR50"/>
<reference evidence="4" key="1">
    <citation type="journal article" date="2010" name="Science">
        <title>The genome of the Western clawed frog Xenopus tropicalis.</title>
        <authorList>
            <person name="Hellsten U."/>
            <person name="Harland R.M."/>
            <person name="Gilchrist M.J."/>
            <person name="Hendrix D."/>
            <person name="Jurka J."/>
            <person name="Kapitonov V."/>
            <person name="Ovcharenko I."/>
            <person name="Putnam N.H."/>
            <person name="Shu S."/>
            <person name="Taher L."/>
            <person name="Blitz I.L."/>
            <person name="Blumberg B."/>
            <person name="Dichmann D.S."/>
            <person name="Dubchak I."/>
            <person name="Amaya E."/>
            <person name="Detter J.C."/>
            <person name="Fletcher R."/>
            <person name="Gerhard D.S."/>
            <person name="Goodstein D."/>
            <person name="Graves T."/>
            <person name="Grigoriev I.V."/>
            <person name="Grimwood J."/>
            <person name="Kawashima T."/>
            <person name="Lindquist E."/>
            <person name="Lucas S.M."/>
            <person name="Mead P.E."/>
            <person name="Mitros T."/>
            <person name="Ogino H."/>
            <person name="Ohta Y."/>
            <person name="Poliakov A.V."/>
            <person name="Pollet N."/>
            <person name="Robert J."/>
            <person name="Salamov A."/>
            <person name="Sater A.K."/>
            <person name="Schmutz J."/>
            <person name="Terry A."/>
            <person name="Vize P.D."/>
            <person name="Warren W.C."/>
            <person name="Wells D."/>
            <person name="Wills A."/>
            <person name="Wilson R.K."/>
            <person name="Zimmerman L.B."/>
            <person name="Zorn A.M."/>
            <person name="Grainger R."/>
            <person name="Grammer T."/>
            <person name="Khokha M.K."/>
            <person name="Richardson P.M."/>
            <person name="Rokhsar D.S."/>
        </authorList>
    </citation>
    <scope>NUCLEOTIDE SEQUENCE [LARGE SCALE GENOMIC DNA]</scope>
    <source>
        <strain evidence="4">Nigerian</strain>
    </source>
</reference>
<dbReference type="CDD" id="cd07672">
    <property type="entry name" value="F-BAR_PSTPIP2"/>
    <property type="match status" value="1"/>
</dbReference>
<dbReference type="PANTHER" id="PTHR23065:SF9">
    <property type="entry name" value="PROLINE-SERINE-THREONINE PHOSPHATASE-INTERACTING PROTEIN 2"/>
    <property type="match status" value="1"/>
</dbReference>
<organism evidence="4">
    <name type="scientific">Xenopus tropicalis</name>
    <name type="common">Western clawed frog</name>
    <name type="synonym">Silurana tropicalis</name>
    <dbReference type="NCBI Taxonomy" id="8364"/>
    <lineage>
        <taxon>Eukaryota</taxon>
        <taxon>Metazoa</taxon>
        <taxon>Chordata</taxon>
        <taxon>Craniata</taxon>
        <taxon>Vertebrata</taxon>
        <taxon>Euteleostomi</taxon>
        <taxon>Amphibia</taxon>
        <taxon>Batrachia</taxon>
        <taxon>Anura</taxon>
        <taxon>Pipoidea</taxon>
        <taxon>Pipidae</taxon>
        <taxon>Xenopodinae</taxon>
        <taxon>Xenopus</taxon>
        <taxon>Silurana</taxon>
    </lineage>
</organism>
<dbReference type="InterPro" id="IPR031160">
    <property type="entry name" value="F_BAR_dom"/>
</dbReference>
<sequence>MKGIYFKENFWPQLSSSSQLPLSATIDLLRVFFPHYFQGSPLNEQYLHVDYLKGTTPSCVSDSPKQLSAPIRKPSFYFFKIRCLPHPKLPSREGVTRCSTHSKTADITSTAGYECLIQHMNEGRKNCKEYEDFLKERASIEEKYGKELVNLTKKKPCGQTEINTLKRSLDVFKQQIDNIGQCHIQLAQTLRDEARKMEEFRERQKQERKKIEAVMDAFHKQKLNQYKKTMESKRNYEQRCREKDEAEQAVSRCKNMVNAKQQEKVFAKLAHSKVTAEAADKSYQQNINLLDKIREDWQKEHVSSCEFFENQGWERVNFFRNAVWTHVNQLSQQCVTIDVMCEEVRKAFEGCNIEKDIEYFAESHKTGNVPPAPVPYENYYNNQKRSPANAWNHGTPDIRRGQLPTPVTDDPAYATVGDFNVYQ</sequence>
<dbReference type="SUPFAM" id="SSF103657">
    <property type="entry name" value="BAR/IMD domain-like"/>
    <property type="match status" value="1"/>
</dbReference>
<dbReference type="Bgee" id="ENSXETG00000033294">
    <property type="expression patterns" value="Expressed in liver and 7 other cell types or tissues"/>
</dbReference>
<evidence type="ECO:0000259" key="3">
    <source>
        <dbReference type="PROSITE" id="PS51741"/>
    </source>
</evidence>
<evidence type="ECO:0000256" key="1">
    <source>
        <dbReference type="PROSITE-ProRule" id="PRU01077"/>
    </source>
</evidence>
<dbReference type="InterPro" id="IPR042694">
    <property type="entry name" value="PSTPIP2_F-BAR"/>
</dbReference>
<protein>
    <recommendedName>
        <fullName evidence="3">F-BAR domain-containing protein</fullName>
    </recommendedName>
</protein>
<proteinExistence type="predicted"/>
<keyword evidence="1 2" id="KW-0175">Coiled coil</keyword>
<dbReference type="PANTHER" id="PTHR23065">
    <property type="entry name" value="PROLINE-SERINE-THREONINE PHOSPHATASE INTERACTING PROTEIN 1"/>
    <property type="match status" value="1"/>
</dbReference>
<evidence type="ECO:0000313" key="4">
    <source>
        <dbReference type="Ensembl" id="ENSXETP00000060223"/>
    </source>
</evidence>
<reference evidence="4" key="2">
    <citation type="submission" date="2020-05" db="UniProtKB">
        <authorList>
            <consortium name="Ensembl"/>
        </authorList>
    </citation>
    <scope>IDENTIFICATION</scope>
</reference>